<dbReference type="GO" id="GO:0004239">
    <property type="term" value="F:initiator methionyl aminopeptidase activity"/>
    <property type="evidence" value="ECO:0007669"/>
    <property type="project" value="UniProtKB-UniRule"/>
</dbReference>
<keyword evidence="4 5" id="KW-0378">Hydrolase</keyword>
<comment type="function">
    <text evidence="6">Cotranslationally removes the N-terminal methionine from nascent proteins. The N-terminal methionine is often cleaved when the second residue in the primary sequence is small and uncharged (Met-Ala-, Cys, Gly, Pro, Ser, Thr, or Val).</text>
</comment>
<comment type="caution">
    <text evidence="9">The sequence shown here is derived from an EMBL/GenBank/DDBJ whole genome shotgun (WGS) entry which is preliminary data.</text>
</comment>
<dbReference type="SUPFAM" id="SSF55920">
    <property type="entry name" value="Creatinase/aminopeptidase"/>
    <property type="match status" value="1"/>
</dbReference>
<accession>A0A4T0MH31</accession>
<proteinExistence type="inferred from homology"/>
<dbReference type="PANTHER" id="PTHR43330">
    <property type="entry name" value="METHIONINE AMINOPEPTIDASE"/>
    <property type="match status" value="1"/>
</dbReference>
<evidence type="ECO:0000256" key="1">
    <source>
        <dbReference type="ARBA" id="ARBA00022438"/>
    </source>
</evidence>
<dbReference type="GO" id="GO:0006508">
    <property type="term" value="P:proteolysis"/>
    <property type="evidence" value="ECO:0007669"/>
    <property type="project" value="UniProtKB-KW"/>
</dbReference>
<dbReference type="CDD" id="cd01086">
    <property type="entry name" value="MetAP1"/>
    <property type="match status" value="1"/>
</dbReference>
<dbReference type="NCBIfam" id="TIGR00500">
    <property type="entry name" value="met_pdase_I"/>
    <property type="match status" value="1"/>
</dbReference>
<feature type="binding site" evidence="5">
    <location>
        <position position="567"/>
    </location>
    <ligand>
        <name>substrate</name>
    </ligand>
</feature>
<feature type="binding site" evidence="5">
    <location>
        <position position="595"/>
    </location>
    <ligand>
        <name>a divalent metal cation</name>
        <dbReference type="ChEBI" id="CHEBI:60240"/>
        <label>2</label>
        <note>catalytic</note>
    </ligand>
</feature>
<dbReference type="AlphaFoldDB" id="A0A4T0MH31"/>
<feature type="binding site" evidence="5">
    <location>
        <position position="723"/>
    </location>
    <ligand>
        <name>a divalent metal cation</name>
        <dbReference type="ChEBI" id="CHEBI:60240"/>
        <label>2</label>
        <note>catalytic</note>
    </ligand>
</feature>
<evidence type="ECO:0000256" key="6">
    <source>
        <dbReference type="RuleBase" id="RU003653"/>
    </source>
</evidence>
<dbReference type="InterPro" id="IPR000994">
    <property type="entry name" value="Pept_M24"/>
</dbReference>
<dbReference type="EC" id="3.4.11.18" evidence="6"/>
<dbReference type="GO" id="GO:0070006">
    <property type="term" value="F:metalloaminopeptidase activity"/>
    <property type="evidence" value="ECO:0007669"/>
    <property type="project" value="UniProtKB-UniRule"/>
</dbReference>
<comment type="similarity">
    <text evidence="5">Belongs to the peptidase M24A family. Methionine aminopeptidase type 1 subfamily.</text>
</comment>
<dbReference type="Gene3D" id="3.40.50.1820">
    <property type="entry name" value="alpha/beta hydrolase"/>
    <property type="match status" value="1"/>
</dbReference>
<feature type="binding site" evidence="5">
    <location>
        <position position="595"/>
    </location>
    <ligand>
        <name>a divalent metal cation</name>
        <dbReference type="ChEBI" id="CHEBI:60240"/>
        <label>1</label>
    </ligand>
</feature>
<name>A0A4T0MH31_9BASI</name>
<feature type="binding site" evidence="5">
    <location>
        <position position="658"/>
    </location>
    <ligand>
        <name>a divalent metal cation</name>
        <dbReference type="ChEBI" id="CHEBI:60240"/>
        <label>2</label>
        <note>catalytic</note>
    </ligand>
</feature>
<dbReference type="GO" id="GO:0005829">
    <property type="term" value="C:cytosol"/>
    <property type="evidence" value="ECO:0007669"/>
    <property type="project" value="TreeGrafter"/>
</dbReference>
<comment type="cofactor">
    <cofactor evidence="5">
        <name>Co(2+)</name>
        <dbReference type="ChEBI" id="CHEBI:48828"/>
    </cofactor>
    <cofactor evidence="5">
        <name>Zn(2+)</name>
        <dbReference type="ChEBI" id="CHEBI:29105"/>
    </cofactor>
    <cofactor evidence="5">
        <name>Mn(2+)</name>
        <dbReference type="ChEBI" id="CHEBI:29035"/>
    </cofactor>
    <cofactor evidence="5">
        <name>Fe(2+)</name>
        <dbReference type="ChEBI" id="CHEBI:29033"/>
    </cofactor>
    <text evidence="5">Binds 2 divalent metal cations per subunit. Has a high-affinity and a low affinity metal-binding site. The true nature of the physiological cofactor is under debate. The enzyme is active with cobalt, zinc, manganese or divalent iron ions. Most likely, methionine aminopeptidases function as mononuclear Fe(2+)-metalloproteases under physiological conditions, and the catalytically relevant metal-binding site has been assigned to the histidine-containing high-affinity site.</text>
</comment>
<dbReference type="InterPro" id="IPR002467">
    <property type="entry name" value="Pept_M24A_MAP1"/>
</dbReference>
<evidence type="ECO:0000313" key="9">
    <source>
        <dbReference type="EMBL" id="TIB82198.1"/>
    </source>
</evidence>
<feature type="domain" description="AB hydrolase-1" evidence="8">
    <location>
        <begin position="119"/>
        <end position="405"/>
    </location>
</feature>
<dbReference type="Proteomes" id="UP000307169">
    <property type="component" value="Unassembled WGS sequence"/>
</dbReference>
<feature type="binding site" evidence="5">
    <location>
        <position position="723"/>
    </location>
    <ligand>
        <name>a divalent metal cation</name>
        <dbReference type="ChEBI" id="CHEBI:60240"/>
        <label>1</label>
    </ligand>
</feature>
<evidence type="ECO:0000313" key="12">
    <source>
        <dbReference type="Proteomes" id="UP000310685"/>
    </source>
</evidence>
<organism evidence="9 12">
    <name type="scientific">Wallemia mellicola</name>
    <dbReference type="NCBI Taxonomy" id="1708541"/>
    <lineage>
        <taxon>Eukaryota</taxon>
        <taxon>Fungi</taxon>
        <taxon>Dikarya</taxon>
        <taxon>Basidiomycota</taxon>
        <taxon>Wallemiomycotina</taxon>
        <taxon>Wallemiomycetes</taxon>
        <taxon>Wallemiales</taxon>
        <taxon>Wallemiaceae</taxon>
        <taxon>Wallemia</taxon>
    </lineage>
</organism>
<dbReference type="InterPro" id="IPR036005">
    <property type="entry name" value="Creatinase/aminopeptidase-like"/>
</dbReference>
<dbReference type="SUPFAM" id="SSF53474">
    <property type="entry name" value="alpha/beta-Hydrolases"/>
    <property type="match status" value="1"/>
</dbReference>
<feature type="binding site" evidence="5">
    <location>
        <position position="584"/>
    </location>
    <ligand>
        <name>a divalent metal cation</name>
        <dbReference type="ChEBI" id="CHEBI:60240"/>
        <label>1</label>
    </ligand>
</feature>
<dbReference type="Gene3D" id="3.90.230.10">
    <property type="entry name" value="Creatinase/methionine aminopeptidase superfamily"/>
    <property type="match status" value="1"/>
</dbReference>
<evidence type="ECO:0000259" key="7">
    <source>
        <dbReference type="Pfam" id="PF00557"/>
    </source>
</evidence>
<dbReference type="PANTHER" id="PTHR43330:SF7">
    <property type="entry name" value="METHIONINE AMINOPEPTIDASE 1"/>
    <property type="match status" value="1"/>
</dbReference>
<evidence type="ECO:0000313" key="11">
    <source>
        <dbReference type="Proteomes" id="UP000307169"/>
    </source>
</evidence>
<keyword evidence="2 5" id="KW-0645">Protease</keyword>
<evidence type="ECO:0000313" key="10">
    <source>
        <dbReference type="EMBL" id="TIC04392.1"/>
    </source>
</evidence>
<keyword evidence="3 5" id="KW-0479">Metal-binding</keyword>
<dbReference type="EMBL" id="SPRC01000003">
    <property type="protein sequence ID" value="TIB82198.1"/>
    <property type="molecule type" value="Genomic_DNA"/>
</dbReference>
<gene>
    <name evidence="10" type="ORF">E3Q17_00454</name>
    <name evidence="9" type="ORF">E3Q22_00465</name>
</gene>
<feature type="binding site" evidence="5">
    <location>
        <position position="691"/>
    </location>
    <ligand>
        <name>a divalent metal cation</name>
        <dbReference type="ChEBI" id="CHEBI:60240"/>
        <label>2</label>
        <note>catalytic</note>
    </ligand>
</feature>
<dbReference type="HAMAP" id="MF_01974">
    <property type="entry name" value="MetAP_1"/>
    <property type="match status" value="1"/>
</dbReference>
<protein>
    <recommendedName>
        <fullName evidence="6">Methionine aminopeptidase</fullName>
        <ecNumber evidence="6">3.4.11.18</ecNumber>
    </recommendedName>
</protein>
<dbReference type="PROSITE" id="PS00680">
    <property type="entry name" value="MAP_1"/>
    <property type="match status" value="1"/>
</dbReference>
<evidence type="ECO:0000256" key="5">
    <source>
        <dbReference type="HAMAP-Rule" id="MF_03174"/>
    </source>
</evidence>
<dbReference type="EMBL" id="SPRH01000003">
    <property type="protein sequence ID" value="TIC04392.1"/>
    <property type="molecule type" value="Genomic_DNA"/>
</dbReference>
<dbReference type="GO" id="GO:0046872">
    <property type="term" value="F:metal ion binding"/>
    <property type="evidence" value="ECO:0007669"/>
    <property type="project" value="UniProtKB-UniRule"/>
</dbReference>
<feature type="binding site" evidence="5">
    <location>
        <position position="665"/>
    </location>
    <ligand>
        <name>substrate</name>
    </ligand>
</feature>
<dbReference type="Pfam" id="PF00557">
    <property type="entry name" value="Peptidase_M24"/>
    <property type="match status" value="1"/>
</dbReference>
<evidence type="ECO:0000256" key="2">
    <source>
        <dbReference type="ARBA" id="ARBA00022670"/>
    </source>
</evidence>
<dbReference type="Pfam" id="PF12697">
    <property type="entry name" value="Abhydrolase_6"/>
    <property type="match status" value="1"/>
</dbReference>
<dbReference type="InterPro" id="IPR000073">
    <property type="entry name" value="AB_hydrolase_1"/>
</dbReference>
<evidence type="ECO:0000256" key="4">
    <source>
        <dbReference type="ARBA" id="ARBA00022801"/>
    </source>
</evidence>
<dbReference type="InterPro" id="IPR001714">
    <property type="entry name" value="Pept_M24_MAP"/>
</dbReference>
<keyword evidence="1 5" id="KW-0031">Aminopeptidase</keyword>
<sequence length="766" mass="85314">MIQERRTLGQTVVFDDIPSERIEQRVSPLSGYRSKRHIYNAAYPRTLDGSTTIYPKRSIPHPNESKAEKGTRISSELDEIVSARVKAGDKESMEVNGERIYCVIERLVHEKARGDGLTLILCHSNGFVKETWDATLEELIKQPGHPIDEIYLFECVNHGQSFLLNASKLGLVFDWSDFSRDILTFLTYYLPQTFTSEDLPTKLPLQHTRTGPWKNFENTRKITPIGHSLGGTSLALAYAEAPKLFGPDGSLILIDPIIRIPEHPLEFKAGAQLKTGLKTQIPAQLALKRRDRWATKEEAFKTMTKSALFSQFDKRALQAYVEYGTMEDEDGNVTLVTDKLQEAAVFADDLAFFEGSSAIAELSTKIKVLVVLASKPGPITAVRDEKEKEAIFKGTQVEEINSGHLIANDVNMMKLAAALRQSGSAIGAGEPLEDGAYDPFPNHPYTGKLRPHYPLSPKSIVPDSITKPDYAKDGTLNFIKSTYGLAKGLATIKRLSPEEIDTMRRVCRLGRYILDKTAQQIKPGVTSDALDKYMHKLAIENGSYPSPLNYHGFPKSVCISVNEVICHGIPDKRKFKEGDIVNLDISVYKDGFHTDLNATYPVGSVDDASKKLIEVTRRSLDNAIKICKPGTPFRNIGSQIQPTCDKEGFSVVKTYTGHGVGREFHQAPTILHHENMRSKGEMKPGQIFTIEPMVNASKSYHVDHWNDNWTAVTRDGVRSAQFEETILITEDGCEVLTAADDYVPPAEHVKIPTIKSDQDVISIQDI</sequence>
<dbReference type="PRINTS" id="PR00599">
    <property type="entry name" value="MAPEPTIDASE"/>
</dbReference>
<dbReference type="InterPro" id="IPR029058">
    <property type="entry name" value="AB_hydrolase_fold"/>
</dbReference>
<evidence type="ECO:0000259" key="8">
    <source>
        <dbReference type="Pfam" id="PF12697"/>
    </source>
</evidence>
<feature type="domain" description="Peptidase M24" evidence="7">
    <location>
        <begin position="502"/>
        <end position="730"/>
    </location>
</feature>
<reference evidence="11 12" key="1">
    <citation type="submission" date="2019-03" db="EMBL/GenBank/DDBJ databases">
        <title>Sequencing 25 genomes of Wallemia mellicola.</title>
        <authorList>
            <person name="Gostincar C."/>
        </authorList>
    </citation>
    <scope>NUCLEOTIDE SEQUENCE [LARGE SCALE GENOMIC DNA]</scope>
    <source>
        <strain evidence="10 11">EXF-1262</strain>
        <strain evidence="9 12">EXF-6152</strain>
    </source>
</reference>
<dbReference type="Proteomes" id="UP000310685">
    <property type="component" value="Unassembled WGS sequence"/>
</dbReference>
<comment type="catalytic activity">
    <reaction evidence="5 6">
        <text>Release of N-terminal amino acids, preferentially methionine, from peptides and arylamides.</text>
        <dbReference type="EC" id="3.4.11.18"/>
    </reaction>
</comment>
<evidence type="ECO:0000256" key="3">
    <source>
        <dbReference type="ARBA" id="ARBA00022723"/>
    </source>
</evidence>